<dbReference type="Proteomes" id="UP001596157">
    <property type="component" value="Unassembled WGS sequence"/>
</dbReference>
<feature type="region of interest" description="Disordered" evidence="8">
    <location>
        <begin position="355"/>
        <end position="389"/>
    </location>
</feature>
<keyword evidence="3 11" id="KW-0808">Transferase</keyword>
<dbReference type="PANTHER" id="PTHR43289:SF6">
    <property type="entry name" value="SERINE_THREONINE-PROTEIN KINASE NEKL-3"/>
    <property type="match status" value="1"/>
</dbReference>
<evidence type="ECO:0000256" key="9">
    <source>
        <dbReference type="SAM" id="Phobius"/>
    </source>
</evidence>
<evidence type="ECO:0000256" key="6">
    <source>
        <dbReference type="ARBA" id="ARBA00022840"/>
    </source>
</evidence>
<dbReference type="InterPro" id="IPR000719">
    <property type="entry name" value="Prot_kinase_dom"/>
</dbReference>
<feature type="region of interest" description="Disordered" evidence="8">
    <location>
        <begin position="278"/>
        <end position="327"/>
    </location>
</feature>
<dbReference type="PANTHER" id="PTHR43289">
    <property type="entry name" value="MITOGEN-ACTIVATED PROTEIN KINASE KINASE KINASE 20-RELATED"/>
    <property type="match status" value="1"/>
</dbReference>
<keyword evidence="4 7" id="KW-0547">Nucleotide-binding</keyword>
<keyword evidence="12" id="KW-1185">Reference proteome</keyword>
<dbReference type="CDD" id="cd14014">
    <property type="entry name" value="STKc_PknB_like"/>
    <property type="match status" value="1"/>
</dbReference>
<keyword evidence="2" id="KW-0723">Serine/threonine-protein kinase</keyword>
<dbReference type="EMBL" id="JBHSKF010000015">
    <property type="protein sequence ID" value="MFC5290174.1"/>
    <property type="molecule type" value="Genomic_DNA"/>
</dbReference>
<evidence type="ECO:0000256" key="4">
    <source>
        <dbReference type="ARBA" id="ARBA00022741"/>
    </source>
</evidence>
<evidence type="ECO:0000256" key="1">
    <source>
        <dbReference type="ARBA" id="ARBA00012513"/>
    </source>
</evidence>
<feature type="compositionally biased region" description="Low complexity" evidence="8">
    <location>
        <begin position="370"/>
        <end position="382"/>
    </location>
</feature>
<dbReference type="GO" id="GO:0004674">
    <property type="term" value="F:protein serine/threonine kinase activity"/>
    <property type="evidence" value="ECO:0007669"/>
    <property type="project" value="UniProtKB-EC"/>
</dbReference>
<keyword evidence="9" id="KW-0472">Membrane</keyword>
<reference evidence="12" key="1">
    <citation type="journal article" date="2019" name="Int. J. Syst. Evol. Microbiol.">
        <title>The Global Catalogue of Microorganisms (GCM) 10K type strain sequencing project: providing services to taxonomists for standard genome sequencing and annotation.</title>
        <authorList>
            <consortium name="The Broad Institute Genomics Platform"/>
            <consortium name="The Broad Institute Genome Sequencing Center for Infectious Disease"/>
            <person name="Wu L."/>
            <person name="Ma J."/>
        </authorList>
    </citation>
    <scope>NUCLEOTIDE SEQUENCE [LARGE SCALE GENOMIC DNA]</scope>
    <source>
        <strain evidence="12">CCUG 59778</strain>
    </source>
</reference>
<gene>
    <name evidence="11" type="ORF">ACFPM7_24220</name>
</gene>
<dbReference type="SMART" id="SM00220">
    <property type="entry name" value="S_TKc"/>
    <property type="match status" value="1"/>
</dbReference>
<dbReference type="EC" id="2.7.11.1" evidence="1"/>
<evidence type="ECO:0000256" key="8">
    <source>
        <dbReference type="SAM" id="MobiDB-lite"/>
    </source>
</evidence>
<dbReference type="PROSITE" id="PS50011">
    <property type="entry name" value="PROTEIN_KINASE_DOM"/>
    <property type="match status" value="1"/>
</dbReference>
<dbReference type="InterPro" id="IPR017441">
    <property type="entry name" value="Protein_kinase_ATP_BS"/>
</dbReference>
<feature type="transmembrane region" description="Helical" evidence="9">
    <location>
        <begin position="330"/>
        <end position="350"/>
    </location>
</feature>
<keyword evidence="9" id="KW-0812">Transmembrane</keyword>
<dbReference type="PROSITE" id="PS00107">
    <property type="entry name" value="PROTEIN_KINASE_ATP"/>
    <property type="match status" value="1"/>
</dbReference>
<evidence type="ECO:0000256" key="2">
    <source>
        <dbReference type="ARBA" id="ARBA00022527"/>
    </source>
</evidence>
<evidence type="ECO:0000256" key="7">
    <source>
        <dbReference type="PROSITE-ProRule" id="PRU10141"/>
    </source>
</evidence>
<keyword evidence="9" id="KW-1133">Transmembrane helix</keyword>
<dbReference type="PROSITE" id="PS00108">
    <property type="entry name" value="PROTEIN_KINASE_ST"/>
    <property type="match status" value="1"/>
</dbReference>
<name>A0ABW0EVJ9_9PSEU</name>
<feature type="binding site" evidence="7">
    <location>
        <position position="47"/>
    </location>
    <ligand>
        <name>ATP</name>
        <dbReference type="ChEBI" id="CHEBI:30616"/>
    </ligand>
</feature>
<comment type="caution">
    <text evidence="11">The sequence shown here is derived from an EMBL/GenBank/DDBJ whole genome shotgun (WGS) entry which is preliminary data.</text>
</comment>
<dbReference type="Gene3D" id="1.10.510.10">
    <property type="entry name" value="Transferase(Phosphotransferase) domain 1"/>
    <property type="match status" value="1"/>
</dbReference>
<sequence>MTRGCLVIETGQLVAGRYRLLETIGSGAMGVVWRARDERLERVIAIKQLIIRPGLTPAKTEEARRRAMREARIAARLHHRNAVALLDVAEHAGDPCLVMEFVNARSLSAVIAERGTLPPDEVAAIGSQVAAALAAAHAAGIVHRDVKPGNILIDDQGAVKITDFGISKADGDHTITTDTGVLAGTPAYLAPEQARGQQPSKASDVFSLGSTLYHALEGSPPFGLNPNPLALLHAVASGDVQLPRNGGSLTPTLMTLLRTEPGERPTMQEAATTLAVPTAPLPIQPPTVVQRTVPARKAPPPPPPRRTPPPRQAAQPAPKPAPQGQAPKRGVLIGAAVVVAGLAAAVVLVLTMPDDKGQTAAPGTETKTVTLSNPPTTEATTTAPPPPNASPVTNYSAAGQAVISFYLSDTAASQRWALLTPGAQAVFGSRAEFDAYWEQFKYVASKDANQVTVNDDGSANVPVTVTLTKQDGSESAERKTVKVVNLGGKHLIDSDPR</sequence>
<dbReference type="Pfam" id="PF00069">
    <property type="entry name" value="Pkinase"/>
    <property type="match status" value="1"/>
</dbReference>
<dbReference type="InterPro" id="IPR008271">
    <property type="entry name" value="Ser/Thr_kinase_AS"/>
</dbReference>
<evidence type="ECO:0000256" key="3">
    <source>
        <dbReference type="ARBA" id="ARBA00022679"/>
    </source>
</evidence>
<dbReference type="InterPro" id="IPR011009">
    <property type="entry name" value="Kinase-like_dom_sf"/>
</dbReference>
<dbReference type="RefSeq" id="WP_378250056.1">
    <property type="nucleotide sequence ID" value="NZ_JBHSKF010000015.1"/>
</dbReference>
<feature type="compositionally biased region" description="Pro residues" evidence="8">
    <location>
        <begin position="297"/>
        <end position="321"/>
    </location>
</feature>
<dbReference type="SUPFAM" id="SSF56112">
    <property type="entry name" value="Protein kinase-like (PK-like)"/>
    <property type="match status" value="1"/>
</dbReference>
<keyword evidence="6 7" id="KW-0067">ATP-binding</keyword>
<evidence type="ECO:0000259" key="10">
    <source>
        <dbReference type="PROSITE" id="PS50011"/>
    </source>
</evidence>
<keyword evidence="5 11" id="KW-0418">Kinase</keyword>
<feature type="domain" description="Protein kinase" evidence="10">
    <location>
        <begin position="18"/>
        <end position="279"/>
    </location>
</feature>
<protein>
    <recommendedName>
        <fullName evidence="1">non-specific serine/threonine protein kinase</fullName>
        <ecNumber evidence="1">2.7.11.1</ecNumber>
    </recommendedName>
</protein>
<accession>A0ABW0EVJ9</accession>
<evidence type="ECO:0000313" key="12">
    <source>
        <dbReference type="Proteomes" id="UP001596157"/>
    </source>
</evidence>
<proteinExistence type="predicted"/>
<evidence type="ECO:0000256" key="5">
    <source>
        <dbReference type="ARBA" id="ARBA00022777"/>
    </source>
</evidence>
<evidence type="ECO:0000313" key="11">
    <source>
        <dbReference type="EMBL" id="MFC5290174.1"/>
    </source>
</evidence>
<organism evidence="11 12">
    <name type="scientific">Actinokineospora guangxiensis</name>
    <dbReference type="NCBI Taxonomy" id="1490288"/>
    <lineage>
        <taxon>Bacteria</taxon>
        <taxon>Bacillati</taxon>
        <taxon>Actinomycetota</taxon>
        <taxon>Actinomycetes</taxon>
        <taxon>Pseudonocardiales</taxon>
        <taxon>Pseudonocardiaceae</taxon>
        <taxon>Actinokineospora</taxon>
    </lineage>
</organism>
<dbReference type="Gene3D" id="3.30.200.20">
    <property type="entry name" value="Phosphorylase Kinase, domain 1"/>
    <property type="match status" value="1"/>
</dbReference>